<comment type="caution">
    <text evidence="5">The sequence shown here is derived from an EMBL/GenBank/DDBJ whole genome shotgun (WGS) entry which is preliminary data.</text>
</comment>
<evidence type="ECO:0000259" key="4">
    <source>
        <dbReference type="Pfam" id="PF13598"/>
    </source>
</evidence>
<protein>
    <submittedName>
        <fullName evidence="5">DUF4139 domain-containing protein</fullName>
    </submittedName>
</protein>
<dbReference type="RefSeq" id="WP_194539806.1">
    <property type="nucleotide sequence ID" value="NZ_JACEFB010000024.1"/>
</dbReference>
<feature type="compositionally biased region" description="Low complexity" evidence="2">
    <location>
        <begin position="353"/>
        <end position="372"/>
    </location>
</feature>
<keyword evidence="3" id="KW-0732">Signal</keyword>
<dbReference type="InterPro" id="IPR037291">
    <property type="entry name" value="DUF4139"/>
</dbReference>
<evidence type="ECO:0000313" key="6">
    <source>
        <dbReference type="Proteomes" id="UP000542342"/>
    </source>
</evidence>
<gene>
    <name evidence="5" type="ORF">H0921_17425</name>
</gene>
<dbReference type="Proteomes" id="UP000542342">
    <property type="component" value="Unassembled WGS sequence"/>
</dbReference>
<feature type="region of interest" description="Disordered" evidence="2">
    <location>
        <begin position="339"/>
        <end position="372"/>
    </location>
</feature>
<feature type="signal peptide" evidence="3">
    <location>
        <begin position="1"/>
        <end position="21"/>
    </location>
</feature>
<evidence type="ECO:0000256" key="2">
    <source>
        <dbReference type="SAM" id="MobiDB-lite"/>
    </source>
</evidence>
<evidence type="ECO:0000256" key="1">
    <source>
        <dbReference type="SAM" id="Coils"/>
    </source>
</evidence>
<dbReference type="AlphaFoldDB" id="A0A7V9AD74"/>
<name>A0A7V9AD74_9BACT</name>
<accession>A0A7V9AD74</accession>
<reference evidence="5 6" key="1">
    <citation type="submission" date="2020-07" db="EMBL/GenBank/DDBJ databases">
        <title>Thermogemmata thermophila gen. nov., sp. nov., a novel moderate thermophilic planctomycete from a Kamchatka hot spring.</title>
        <authorList>
            <person name="Elcheninov A.G."/>
            <person name="Podosokorskaya O.A."/>
            <person name="Kovaleva O.L."/>
            <person name="Novikov A."/>
            <person name="Bonch-Osmolovskaya E.A."/>
            <person name="Toshchakov S.V."/>
            <person name="Kublanov I.V."/>
        </authorList>
    </citation>
    <scope>NUCLEOTIDE SEQUENCE [LARGE SCALE GENOMIC DNA]</scope>
    <source>
        <strain evidence="5 6">2918</strain>
    </source>
</reference>
<organism evidence="5 6">
    <name type="scientific">Thermogemmata fonticola</name>
    <dbReference type="NCBI Taxonomy" id="2755323"/>
    <lineage>
        <taxon>Bacteria</taxon>
        <taxon>Pseudomonadati</taxon>
        <taxon>Planctomycetota</taxon>
        <taxon>Planctomycetia</taxon>
        <taxon>Gemmatales</taxon>
        <taxon>Gemmataceae</taxon>
        <taxon>Thermogemmata</taxon>
    </lineage>
</organism>
<dbReference type="EMBL" id="JACEFB010000024">
    <property type="protein sequence ID" value="MBA2227943.1"/>
    <property type="molecule type" value="Genomic_DNA"/>
</dbReference>
<sequence length="735" mass="82239">MTRWKKWALAAGVAALGIASGAGLDRLTATTTAPAAAQDLKPAVQLPITRVVLFNSGVGYFARSGEVSDDARVDLTFREEDINDLLKSMTLEDFGNGRIDAVSYDSREPIARTLASFAINLNGNPTFANILTQMRGERVEATLAPTAVNQPGKLTGVIVGVEKQKAPAGNTTIDVEVLNLWCAEGLRAIKLTELQQLKFLNPLIESEFRRALEVLSLSHDTQKKAVSLYFSGKGKRRVQVGYVMESPIWKTSYRLILDKEDKEPPYLQGWALVENPTDDDWENVRLVLVSGRPISFKMDLYNPLYVERPTERLELFSSLRPVTYRSGFKDDKQRGALAEADMDASPSLQGRSGALAQGLGAAPPAPGAVVPAMDRGDALRRSVQERQNEAFARETAADLGRRLATGAVGSAATAANLGDYYQYIIQHPVTLARQKSGMFPIVTKHIQGQRVSIYNQNVQKTHPLRGLKFKNTSEAYLNQGPITVFEGSTYAGDTRILDVNKNEERLLSYAIDLGMEVDPQVGPGTQQITSVRAVKGIITTTTKFTEEKRYRIINRSEQDRVLLIEHPNRSNQQFRLVETDKPVEETPEFYRFQTSLKSGETKTFTVKEERDVRTTVQLSNSSDDQIRYFISLSQSSPTLKQKLQEALTLKGQWDAVRRELQQVVADLQRLHADQDRIRKNLRETPSEAEVYKTYLKKLNDQEKEIDGLTAKQKELMAQEFQARKRYEDYLANLSD</sequence>
<feature type="domain" description="DUF4139" evidence="4">
    <location>
        <begin position="238"/>
        <end position="607"/>
    </location>
</feature>
<dbReference type="Pfam" id="PF13598">
    <property type="entry name" value="DUF4139"/>
    <property type="match status" value="1"/>
</dbReference>
<keyword evidence="6" id="KW-1185">Reference proteome</keyword>
<evidence type="ECO:0000256" key="3">
    <source>
        <dbReference type="SAM" id="SignalP"/>
    </source>
</evidence>
<keyword evidence="1" id="KW-0175">Coiled coil</keyword>
<evidence type="ECO:0000313" key="5">
    <source>
        <dbReference type="EMBL" id="MBA2227943.1"/>
    </source>
</evidence>
<feature type="coiled-coil region" evidence="1">
    <location>
        <begin position="691"/>
        <end position="718"/>
    </location>
</feature>
<feature type="chain" id="PRO_5030885618" evidence="3">
    <location>
        <begin position="22"/>
        <end position="735"/>
    </location>
</feature>
<proteinExistence type="predicted"/>